<dbReference type="SUPFAM" id="SSF50978">
    <property type="entry name" value="WD40 repeat-like"/>
    <property type="match status" value="1"/>
</dbReference>
<evidence type="ECO:0000256" key="1">
    <source>
        <dbReference type="PROSITE-ProRule" id="PRU00221"/>
    </source>
</evidence>
<evidence type="ECO:0000313" key="2">
    <source>
        <dbReference type="Ensembl" id="ENSCJPP00005002410.1"/>
    </source>
</evidence>
<reference evidence="2" key="2">
    <citation type="submission" date="2025-09" db="UniProtKB">
        <authorList>
            <consortium name="Ensembl"/>
        </authorList>
    </citation>
    <scope>IDENTIFICATION</scope>
</reference>
<proteinExistence type="predicted"/>
<dbReference type="InterPro" id="IPR051488">
    <property type="entry name" value="WD_repeat_striatin"/>
</dbReference>
<feature type="repeat" description="WD" evidence="1">
    <location>
        <begin position="32"/>
        <end position="64"/>
    </location>
</feature>
<dbReference type="PANTHER" id="PTHR15653">
    <property type="entry name" value="STRIATIN"/>
    <property type="match status" value="1"/>
</dbReference>
<dbReference type="GO" id="GO:0070016">
    <property type="term" value="F:armadillo repeat domain binding"/>
    <property type="evidence" value="ECO:0007669"/>
    <property type="project" value="TreeGrafter"/>
</dbReference>
<keyword evidence="1" id="KW-0853">WD repeat</keyword>
<feature type="repeat" description="WD" evidence="1">
    <location>
        <begin position="139"/>
        <end position="170"/>
    </location>
</feature>
<organism evidence="2 3">
    <name type="scientific">Coturnix japonica</name>
    <name type="common">Japanese quail</name>
    <name type="synonym">Coturnix coturnix japonica</name>
    <dbReference type="NCBI Taxonomy" id="93934"/>
    <lineage>
        <taxon>Eukaryota</taxon>
        <taxon>Metazoa</taxon>
        <taxon>Chordata</taxon>
        <taxon>Craniata</taxon>
        <taxon>Vertebrata</taxon>
        <taxon>Euteleostomi</taxon>
        <taxon>Archelosauria</taxon>
        <taxon>Archosauria</taxon>
        <taxon>Dinosauria</taxon>
        <taxon>Saurischia</taxon>
        <taxon>Theropoda</taxon>
        <taxon>Coelurosauria</taxon>
        <taxon>Aves</taxon>
        <taxon>Neognathae</taxon>
        <taxon>Galloanserae</taxon>
        <taxon>Galliformes</taxon>
        <taxon>Phasianidae</taxon>
        <taxon>Perdicinae</taxon>
        <taxon>Coturnix</taxon>
    </lineage>
</organism>
<reference evidence="2" key="1">
    <citation type="submission" date="2025-08" db="UniProtKB">
        <authorList>
            <consortium name="Ensembl"/>
        </authorList>
    </citation>
    <scope>IDENTIFICATION</scope>
</reference>
<dbReference type="InterPro" id="IPR036322">
    <property type="entry name" value="WD40_repeat_dom_sf"/>
</dbReference>
<dbReference type="PANTHER" id="PTHR15653:SF0">
    <property type="entry name" value="CONNECTOR OF KINASE TO AP-1, ISOFORM E"/>
    <property type="match status" value="1"/>
</dbReference>
<dbReference type="Pfam" id="PF00400">
    <property type="entry name" value="WD40"/>
    <property type="match status" value="3"/>
</dbReference>
<protein>
    <submittedName>
        <fullName evidence="2">Uncharacterized protein</fullName>
    </submittedName>
</protein>
<sequence length="217" mass="23459">MGSNGSISAPNPTLCPPPSDPIADPGVLSGVLWGHEDAVWGLSFSPCGERLLSCSADGSVRLWDHRRDSGTCLLCYRPLVCPHVVSFLPLPPSTPCFGFRSGTALLYDLMRSDPRCWPWMGTAAVMLITLITGTVVHSMVAHLDAVTCLAIDPNGTHMVSGSHDCSVRLWLLPHRKCIQELPAHRRKYDEAVQAAAFHPSRPLFATGGADSMVKVYV</sequence>
<dbReference type="Proteomes" id="UP000694412">
    <property type="component" value="Unassembled WGS sequence"/>
</dbReference>
<name>A0A8C2SQS6_COTJA</name>
<dbReference type="PROSITE" id="PS50082">
    <property type="entry name" value="WD_REPEATS_2"/>
    <property type="match status" value="3"/>
</dbReference>
<dbReference type="SMART" id="SM00320">
    <property type="entry name" value="WD40"/>
    <property type="match status" value="3"/>
</dbReference>
<evidence type="ECO:0000313" key="3">
    <source>
        <dbReference type="Proteomes" id="UP000694412"/>
    </source>
</evidence>
<dbReference type="InterPro" id="IPR015943">
    <property type="entry name" value="WD40/YVTN_repeat-like_dom_sf"/>
</dbReference>
<dbReference type="AlphaFoldDB" id="A0A8C2SQS6"/>
<dbReference type="PROSITE" id="PS50294">
    <property type="entry name" value="WD_REPEATS_REGION"/>
    <property type="match status" value="3"/>
</dbReference>
<dbReference type="Ensembl" id="ENSCJPT00005004364.1">
    <property type="protein sequence ID" value="ENSCJPP00005002410.1"/>
    <property type="gene ID" value="ENSCJPG00005002613.1"/>
</dbReference>
<dbReference type="GO" id="GO:0044877">
    <property type="term" value="F:protein-containing complex binding"/>
    <property type="evidence" value="ECO:0007669"/>
    <property type="project" value="TreeGrafter"/>
</dbReference>
<dbReference type="GeneTree" id="ENSGT00950000183095"/>
<dbReference type="GO" id="GO:0005516">
    <property type="term" value="F:calmodulin binding"/>
    <property type="evidence" value="ECO:0007669"/>
    <property type="project" value="TreeGrafter"/>
</dbReference>
<dbReference type="GO" id="GO:0030425">
    <property type="term" value="C:dendrite"/>
    <property type="evidence" value="ECO:0007669"/>
    <property type="project" value="TreeGrafter"/>
</dbReference>
<dbReference type="InterPro" id="IPR001680">
    <property type="entry name" value="WD40_rpt"/>
</dbReference>
<dbReference type="Gene3D" id="2.130.10.10">
    <property type="entry name" value="YVTN repeat-like/Quinoprotein amine dehydrogenase"/>
    <property type="match status" value="2"/>
</dbReference>
<accession>A0A8C2SQS6</accession>
<feature type="repeat" description="WD" evidence="1">
    <location>
        <begin position="185"/>
        <end position="217"/>
    </location>
</feature>
<keyword evidence="3" id="KW-1185">Reference proteome</keyword>
<dbReference type="GO" id="GO:0051721">
    <property type="term" value="F:protein phosphatase 2A binding"/>
    <property type="evidence" value="ECO:0007669"/>
    <property type="project" value="TreeGrafter"/>
</dbReference>